<evidence type="ECO:0000256" key="2">
    <source>
        <dbReference type="ARBA" id="ARBA00022649"/>
    </source>
</evidence>
<dbReference type="PANTHER" id="PTHR36449:SF1">
    <property type="entry name" value="ACETYLTRANSFERASE"/>
    <property type="match status" value="1"/>
</dbReference>
<sequence length="190" mass="21787">MPFTGFSFFELHSTTNIKPFECGDSDLNSFLNDKAIPYKKDLLATTYILESNNKTIAYLSIYNDALAVQENNFASKTAFKRWIKEIISHPKRHLRQFPAIKIGRLAVCETTKKERKGIGKALVNFVIDLALEQNSKCACQLLTVDAYDESLGFYKKIGFEFLSETDKGKDTRQMYYDLRPLMNTLNEVNN</sequence>
<dbReference type="InterPro" id="IPR016181">
    <property type="entry name" value="Acyl_CoA_acyltransferase"/>
</dbReference>
<dbReference type="AlphaFoldDB" id="A0A227PGR5"/>
<evidence type="ECO:0000259" key="6">
    <source>
        <dbReference type="Pfam" id="PF13673"/>
    </source>
</evidence>
<evidence type="ECO:0000256" key="4">
    <source>
        <dbReference type="ARBA" id="ARBA00023315"/>
    </source>
</evidence>
<evidence type="ECO:0000313" key="7">
    <source>
        <dbReference type="EMBL" id="OXG09080.1"/>
    </source>
</evidence>
<keyword evidence="3 7" id="KW-0808">Transferase</keyword>
<gene>
    <name evidence="7" type="ORF">B0A64_03545</name>
</gene>
<evidence type="ECO:0000256" key="3">
    <source>
        <dbReference type="ARBA" id="ARBA00022679"/>
    </source>
</evidence>
<evidence type="ECO:0000256" key="1">
    <source>
        <dbReference type="ARBA" id="ARBA00022491"/>
    </source>
</evidence>
<organism evidence="7 8">
    <name type="scientific">Flavobacterium araucananum</name>
    <dbReference type="NCBI Taxonomy" id="946678"/>
    <lineage>
        <taxon>Bacteria</taxon>
        <taxon>Pseudomonadati</taxon>
        <taxon>Bacteroidota</taxon>
        <taxon>Flavobacteriia</taxon>
        <taxon>Flavobacteriales</taxon>
        <taxon>Flavobacteriaceae</taxon>
        <taxon>Flavobacterium</taxon>
    </lineage>
</organism>
<comment type="catalytic activity">
    <reaction evidence="5">
        <text>glycyl-tRNA(Gly) + acetyl-CoA = N-acetylglycyl-tRNA(Gly) + CoA + H(+)</text>
        <dbReference type="Rhea" id="RHEA:81867"/>
        <dbReference type="Rhea" id="RHEA-COMP:9683"/>
        <dbReference type="Rhea" id="RHEA-COMP:19766"/>
        <dbReference type="ChEBI" id="CHEBI:15378"/>
        <dbReference type="ChEBI" id="CHEBI:57287"/>
        <dbReference type="ChEBI" id="CHEBI:57288"/>
        <dbReference type="ChEBI" id="CHEBI:78522"/>
        <dbReference type="ChEBI" id="CHEBI:232036"/>
    </reaction>
</comment>
<accession>A0A227PGR5</accession>
<dbReference type="Proteomes" id="UP000214684">
    <property type="component" value="Unassembled WGS sequence"/>
</dbReference>
<keyword evidence="4" id="KW-0012">Acyltransferase</keyword>
<protein>
    <submittedName>
        <fullName evidence="7">GNAT family N-acetyltransferase</fullName>
    </submittedName>
</protein>
<keyword evidence="2" id="KW-1277">Toxin-antitoxin system</keyword>
<dbReference type="GO" id="GO:0016747">
    <property type="term" value="F:acyltransferase activity, transferring groups other than amino-acyl groups"/>
    <property type="evidence" value="ECO:0007669"/>
    <property type="project" value="InterPro"/>
</dbReference>
<name>A0A227PGR5_9FLAO</name>
<dbReference type="EMBL" id="MUGS01000004">
    <property type="protein sequence ID" value="OXG09080.1"/>
    <property type="molecule type" value="Genomic_DNA"/>
</dbReference>
<evidence type="ECO:0000256" key="5">
    <source>
        <dbReference type="ARBA" id="ARBA00049880"/>
    </source>
</evidence>
<reference evidence="7 8" key="1">
    <citation type="submission" date="2016-11" db="EMBL/GenBank/DDBJ databases">
        <title>Whole genomes of Flavobacteriaceae.</title>
        <authorList>
            <person name="Stine C."/>
            <person name="Li C."/>
            <person name="Tadesse D."/>
        </authorList>
    </citation>
    <scope>NUCLEOTIDE SEQUENCE [LARGE SCALE GENOMIC DNA]</scope>
    <source>
        <strain evidence="7 8">DSM 24704</strain>
    </source>
</reference>
<dbReference type="SUPFAM" id="SSF55729">
    <property type="entry name" value="Acyl-CoA N-acyltransferases (Nat)"/>
    <property type="match status" value="1"/>
</dbReference>
<evidence type="ECO:0000313" key="8">
    <source>
        <dbReference type="Proteomes" id="UP000214684"/>
    </source>
</evidence>
<comment type="caution">
    <text evidence="7">The sequence shown here is derived from an EMBL/GenBank/DDBJ whole genome shotgun (WGS) entry which is preliminary data.</text>
</comment>
<feature type="domain" description="N-acetyltransferase" evidence="6">
    <location>
        <begin position="101"/>
        <end position="165"/>
    </location>
</feature>
<dbReference type="PANTHER" id="PTHR36449">
    <property type="entry name" value="ACETYLTRANSFERASE-RELATED"/>
    <property type="match status" value="1"/>
</dbReference>
<keyword evidence="8" id="KW-1185">Reference proteome</keyword>
<proteinExistence type="predicted"/>
<dbReference type="Gene3D" id="3.40.630.30">
    <property type="match status" value="1"/>
</dbReference>
<dbReference type="InterPro" id="IPR000182">
    <property type="entry name" value="GNAT_dom"/>
</dbReference>
<keyword evidence="1" id="KW-0678">Repressor</keyword>
<dbReference type="OrthoDB" id="9801191at2"/>
<dbReference type="RefSeq" id="WP_089478167.1">
    <property type="nucleotide sequence ID" value="NZ_MUGS01000004.1"/>
</dbReference>
<dbReference type="Pfam" id="PF13673">
    <property type="entry name" value="Acetyltransf_10"/>
    <property type="match status" value="1"/>
</dbReference>